<keyword evidence="7" id="KW-0067">ATP-binding</keyword>
<dbReference type="Pfam" id="PF00072">
    <property type="entry name" value="Response_reg"/>
    <property type="match status" value="1"/>
</dbReference>
<evidence type="ECO:0000256" key="11">
    <source>
        <dbReference type="SAM" id="MobiDB-lite"/>
    </source>
</evidence>
<evidence type="ECO:0000256" key="12">
    <source>
        <dbReference type="SAM" id="Phobius"/>
    </source>
</evidence>
<dbReference type="SUPFAM" id="SSF47384">
    <property type="entry name" value="Homodimeric domain of signal transducing histidine kinase"/>
    <property type="match status" value="1"/>
</dbReference>
<evidence type="ECO:0000259" key="15">
    <source>
        <dbReference type="PROSITE" id="PS50112"/>
    </source>
</evidence>
<dbReference type="NCBIfam" id="TIGR00229">
    <property type="entry name" value="sensory_box"/>
    <property type="match status" value="1"/>
</dbReference>
<evidence type="ECO:0000313" key="18">
    <source>
        <dbReference type="Proteomes" id="UP001429564"/>
    </source>
</evidence>
<dbReference type="PROSITE" id="PS50109">
    <property type="entry name" value="HIS_KIN"/>
    <property type="match status" value="1"/>
</dbReference>
<dbReference type="CDD" id="cd00130">
    <property type="entry name" value="PAS"/>
    <property type="match status" value="1"/>
</dbReference>
<dbReference type="PRINTS" id="PR00344">
    <property type="entry name" value="BCTRLSENSOR"/>
</dbReference>
<feature type="transmembrane region" description="Helical" evidence="12">
    <location>
        <begin position="60"/>
        <end position="78"/>
    </location>
</feature>
<evidence type="ECO:0000256" key="5">
    <source>
        <dbReference type="ARBA" id="ARBA00022741"/>
    </source>
</evidence>
<dbReference type="InterPro" id="IPR003594">
    <property type="entry name" value="HATPase_dom"/>
</dbReference>
<feature type="coiled-coil region" evidence="10">
    <location>
        <begin position="78"/>
        <end position="105"/>
    </location>
</feature>
<accession>A0ABX0WAG1</accession>
<dbReference type="InterPro" id="IPR035965">
    <property type="entry name" value="PAS-like_dom_sf"/>
</dbReference>
<evidence type="ECO:0000259" key="14">
    <source>
        <dbReference type="PROSITE" id="PS50110"/>
    </source>
</evidence>
<feature type="domain" description="Histidine kinase" evidence="13">
    <location>
        <begin position="679"/>
        <end position="902"/>
    </location>
</feature>
<keyword evidence="12" id="KW-0472">Membrane</keyword>
<feature type="domain" description="PAS" evidence="15">
    <location>
        <begin position="529"/>
        <end position="605"/>
    </location>
</feature>
<dbReference type="PANTHER" id="PTHR43065">
    <property type="entry name" value="SENSOR HISTIDINE KINASE"/>
    <property type="match status" value="1"/>
</dbReference>
<feature type="domain" description="Response regulatory" evidence="14">
    <location>
        <begin position="924"/>
        <end position="1040"/>
    </location>
</feature>
<dbReference type="Pfam" id="PF00512">
    <property type="entry name" value="HisKA"/>
    <property type="match status" value="1"/>
</dbReference>
<gene>
    <name evidence="17" type="ORF">DL239_11785</name>
</gene>
<dbReference type="InterPro" id="IPR013655">
    <property type="entry name" value="PAS_fold_3"/>
</dbReference>
<dbReference type="PROSITE" id="PS50112">
    <property type="entry name" value="PAS"/>
    <property type="match status" value="1"/>
</dbReference>
<dbReference type="InterPro" id="IPR000014">
    <property type="entry name" value="PAS"/>
</dbReference>
<dbReference type="InterPro" id="IPR003661">
    <property type="entry name" value="HisK_dim/P_dom"/>
</dbReference>
<organism evidence="17 18">
    <name type="scientific">Parasedimentitalea denitrificans</name>
    <dbReference type="NCBI Taxonomy" id="2211118"/>
    <lineage>
        <taxon>Bacteria</taxon>
        <taxon>Pseudomonadati</taxon>
        <taxon>Pseudomonadota</taxon>
        <taxon>Alphaproteobacteria</taxon>
        <taxon>Rhodobacterales</taxon>
        <taxon>Paracoccaceae</taxon>
        <taxon>Parasedimentitalea</taxon>
    </lineage>
</organism>
<feature type="domain" description="PAC" evidence="16">
    <location>
        <begin position="608"/>
        <end position="659"/>
    </location>
</feature>
<evidence type="ECO:0000256" key="9">
    <source>
        <dbReference type="PROSITE-ProRule" id="PRU00169"/>
    </source>
</evidence>
<comment type="catalytic activity">
    <reaction evidence="1">
        <text>ATP + protein L-histidine = ADP + protein N-phospho-L-histidine.</text>
        <dbReference type="EC" id="2.7.13.3"/>
    </reaction>
</comment>
<dbReference type="Gene3D" id="1.10.287.130">
    <property type="match status" value="1"/>
</dbReference>
<protein>
    <recommendedName>
        <fullName evidence="2">histidine kinase</fullName>
        <ecNumber evidence="2">2.7.13.3</ecNumber>
    </recommendedName>
</protein>
<evidence type="ECO:0000256" key="4">
    <source>
        <dbReference type="ARBA" id="ARBA00022679"/>
    </source>
</evidence>
<keyword evidence="4" id="KW-0808">Transferase</keyword>
<dbReference type="InterPro" id="IPR000700">
    <property type="entry name" value="PAS-assoc_C"/>
</dbReference>
<evidence type="ECO:0000259" key="16">
    <source>
        <dbReference type="PROSITE" id="PS50113"/>
    </source>
</evidence>
<dbReference type="SMART" id="SM00387">
    <property type="entry name" value="HATPase_c"/>
    <property type="match status" value="1"/>
</dbReference>
<evidence type="ECO:0000256" key="1">
    <source>
        <dbReference type="ARBA" id="ARBA00000085"/>
    </source>
</evidence>
<evidence type="ECO:0000256" key="10">
    <source>
        <dbReference type="SAM" id="Coils"/>
    </source>
</evidence>
<keyword evidence="5" id="KW-0547">Nucleotide-binding</keyword>
<dbReference type="SUPFAM" id="SSF55785">
    <property type="entry name" value="PYP-like sensor domain (PAS domain)"/>
    <property type="match status" value="1"/>
</dbReference>
<proteinExistence type="predicted"/>
<keyword evidence="18" id="KW-1185">Reference proteome</keyword>
<dbReference type="PROSITE" id="PS50113">
    <property type="entry name" value="PAC"/>
    <property type="match status" value="1"/>
</dbReference>
<feature type="region of interest" description="Disordered" evidence="11">
    <location>
        <begin position="372"/>
        <end position="403"/>
    </location>
</feature>
<dbReference type="PANTHER" id="PTHR43065:SF46">
    <property type="entry name" value="C4-DICARBOXYLATE TRANSPORT SENSOR PROTEIN DCTB"/>
    <property type="match status" value="1"/>
</dbReference>
<evidence type="ECO:0000259" key="13">
    <source>
        <dbReference type="PROSITE" id="PS50109"/>
    </source>
</evidence>
<keyword evidence="12" id="KW-0812">Transmembrane</keyword>
<dbReference type="Gene3D" id="3.40.50.2300">
    <property type="match status" value="1"/>
</dbReference>
<reference evidence="17 18" key="1">
    <citation type="submission" date="2018-05" db="EMBL/GenBank/DDBJ databases">
        <authorList>
            <person name="Zhang Y.-J."/>
        </authorList>
    </citation>
    <scope>NUCLEOTIDE SEQUENCE [LARGE SCALE GENOMIC DNA]</scope>
    <source>
        <strain evidence="17 18">CY04</strain>
    </source>
</reference>
<evidence type="ECO:0000313" key="17">
    <source>
        <dbReference type="EMBL" id="NIZ61655.1"/>
    </source>
</evidence>
<evidence type="ECO:0000256" key="6">
    <source>
        <dbReference type="ARBA" id="ARBA00022777"/>
    </source>
</evidence>
<name>A0ABX0WAG1_9RHOB</name>
<dbReference type="Pfam" id="PF02518">
    <property type="entry name" value="HATPase_c"/>
    <property type="match status" value="1"/>
</dbReference>
<sequence>MCRKSAKCKSGNKFATRSIGRLLAIVKGVGMTESANRKADAIRHADPIGQIRTIKNQLRFLLSLVAVPAMGIIVLMGVQDRRNAIDAYQDEAKRIAEKIVQRQARLTEETRLFLSELSQMPAVLSPSAPSCRAFLAHVLALSPQYSDIALSSGDGSLLCNSRPLKSARYISDPGFLQRALDENAFSVGGMVLDEAADGNGIGFAFPVKPYPDSAKPTAAVVAVVSWDWWHKALSDGGLPENAVAVIIDQAGQIAASFPRSSELPGPWISEIGPSGDVSNTSVGEVVALPDGQTRFFVHQALINRPDQEHVWMSLGVPVDAGLLAATKQTALHLAIFGGVLVVCWIAAMRLLERGVLGPIRLLRQDVQPRDLRTEEGGALGPDDVDQDSSSVSAKNGSHPVWEGATEHQRNHLEALLDATSDNYFHFDKDGRILDYRLQLERSWFKNQVNQYGNLFADVLPPAMGKKFKKEFSRFQKEKGPVTWTNQLDLDGVRHFREYRLCPIFGCDESVLMVRDASKLHLAEEQRDQSEARFQRIISNLPGMVISRRVADFKNVEITYVSPQCKDIWGFTEEEIYADAKVLESTIAPEDVRELAELAARAADEHKPYTHRFKIVARSGEIKWLETNTRAYHQEDGSLLTDGILMDVTSEVEVQQQLEKERSIALHAQKLESVGKMTGGVAHDFNNILAAIMGSLELLRDDLSEEEHLDLVDVGIGAARRGAELTGAMLAYARRARLEPQVVDLNKMVLETRKWAGRALPLGIEVETSLLTGLWLTKADISSTETALLNLILNARDAMPDGGVLTIETENAEVAKSCIDAREDEIEPGRYVVISVTDTGTGMSEKTLSQIFEPFITTKPVDTGSGLGLPMTMGFMRQSGGTVRVTSELGAGTTVKLFFKAEDEEEDGTVVTQPEVELPSSNEQSILVAEDEVNLRSVLVVTLKKAGYSVTDASSGDEALELFKANPTFDLLLTDIKMPGNLQGRELSKAVRDIAPDTPVIFMSGNIEGTTDEGNKLQKKDSQLMKPVLRADLLEAISQSLKN</sequence>
<dbReference type="Proteomes" id="UP001429564">
    <property type="component" value="Unassembled WGS sequence"/>
</dbReference>
<feature type="modified residue" description="4-aspartylphosphate" evidence="9">
    <location>
        <position position="974"/>
    </location>
</feature>
<keyword evidence="12" id="KW-1133">Transmembrane helix</keyword>
<dbReference type="Pfam" id="PF08447">
    <property type="entry name" value="PAS_3"/>
    <property type="match status" value="1"/>
</dbReference>
<dbReference type="EMBL" id="QHLQ01000010">
    <property type="protein sequence ID" value="NIZ61655.1"/>
    <property type="molecule type" value="Genomic_DNA"/>
</dbReference>
<dbReference type="SMART" id="SM00448">
    <property type="entry name" value="REC"/>
    <property type="match status" value="1"/>
</dbReference>
<comment type="caution">
    <text evidence="17">The sequence shown here is derived from an EMBL/GenBank/DDBJ whole genome shotgun (WGS) entry which is preliminary data.</text>
</comment>
<evidence type="ECO:0000256" key="8">
    <source>
        <dbReference type="ARBA" id="ARBA00023012"/>
    </source>
</evidence>
<dbReference type="InterPro" id="IPR036097">
    <property type="entry name" value="HisK_dim/P_sf"/>
</dbReference>
<keyword evidence="8" id="KW-0902">Two-component regulatory system</keyword>
<dbReference type="SMART" id="SM00388">
    <property type="entry name" value="HisKA"/>
    <property type="match status" value="1"/>
</dbReference>
<dbReference type="CDD" id="cd00082">
    <property type="entry name" value="HisKA"/>
    <property type="match status" value="1"/>
</dbReference>
<dbReference type="InterPro" id="IPR005467">
    <property type="entry name" value="His_kinase_dom"/>
</dbReference>
<dbReference type="InterPro" id="IPR036890">
    <property type="entry name" value="HATPase_C_sf"/>
</dbReference>
<dbReference type="EC" id="2.7.13.3" evidence="2"/>
<keyword evidence="3 9" id="KW-0597">Phosphoprotein</keyword>
<keyword evidence="6" id="KW-0418">Kinase</keyword>
<keyword evidence="10" id="KW-0175">Coiled coil</keyword>
<evidence type="ECO:0000256" key="7">
    <source>
        <dbReference type="ARBA" id="ARBA00022840"/>
    </source>
</evidence>
<dbReference type="PROSITE" id="PS50110">
    <property type="entry name" value="RESPONSE_REGULATORY"/>
    <property type="match status" value="1"/>
</dbReference>
<dbReference type="SUPFAM" id="SSF55874">
    <property type="entry name" value="ATPase domain of HSP90 chaperone/DNA topoisomerase II/histidine kinase"/>
    <property type="match status" value="1"/>
</dbReference>
<dbReference type="InterPro" id="IPR011006">
    <property type="entry name" value="CheY-like_superfamily"/>
</dbReference>
<evidence type="ECO:0000256" key="2">
    <source>
        <dbReference type="ARBA" id="ARBA00012438"/>
    </source>
</evidence>
<dbReference type="Gene3D" id="3.30.450.20">
    <property type="entry name" value="PAS domain"/>
    <property type="match status" value="3"/>
</dbReference>
<evidence type="ECO:0000256" key="3">
    <source>
        <dbReference type="ARBA" id="ARBA00022553"/>
    </source>
</evidence>
<dbReference type="SUPFAM" id="SSF52172">
    <property type="entry name" value="CheY-like"/>
    <property type="match status" value="1"/>
</dbReference>
<dbReference type="InterPro" id="IPR001789">
    <property type="entry name" value="Sig_transdc_resp-reg_receiver"/>
</dbReference>
<dbReference type="Gene3D" id="3.30.565.10">
    <property type="entry name" value="Histidine kinase-like ATPase, C-terminal domain"/>
    <property type="match status" value="1"/>
</dbReference>
<dbReference type="InterPro" id="IPR004358">
    <property type="entry name" value="Sig_transdc_His_kin-like_C"/>
</dbReference>